<accession>A0A1Y1IFR0</accession>
<dbReference type="Proteomes" id="UP000054558">
    <property type="component" value="Unassembled WGS sequence"/>
</dbReference>
<evidence type="ECO:0000313" key="3">
    <source>
        <dbReference type="Proteomes" id="UP000054558"/>
    </source>
</evidence>
<organism evidence="2 3">
    <name type="scientific">Klebsormidium nitens</name>
    <name type="common">Green alga</name>
    <name type="synonym">Ulothrix nitens</name>
    <dbReference type="NCBI Taxonomy" id="105231"/>
    <lineage>
        <taxon>Eukaryota</taxon>
        <taxon>Viridiplantae</taxon>
        <taxon>Streptophyta</taxon>
        <taxon>Klebsormidiophyceae</taxon>
        <taxon>Klebsormidiales</taxon>
        <taxon>Klebsormidiaceae</taxon>
        <taxon>Klebsormidium</taxon>
    </lineage>
</organism>
<sequence>MGPGASAGGDVNGPGSVNGASSSSSGGGVNRDSGANANSGVNGAGGGGGTGGVNGGPGVNRRSGVNGARGGGVNGARVDDTGFVNWVRKEFNVTREALRISRNKKADAVVEKERETSNGAATTSGREKFVDSVFGDEDDWTEEMEEAWRFEARGFDEQDLKIRDPGKEGGPLIFDLPREDGKIQADRTADIWNIEDWREPRKIKQGSWDVYDVMKEQAETEETEGPKSKEAAVAEYLELLQRRKRRELYKDYEPAEETERLQLPVGEYKGPDTFRESFDEVGEPLENPFQEVYALMHAFSVEMPFPLRTLVDERVLNYGTYFWTKFLEINADERIKFLDWIDHRHMEWLWRLGEQRYSNIGTRMYTHAAKLLPVRGVTKVFRPQVWIGKVDGAPPFFGDFHRVIWVAPDSNMYGRTVLLPNRKGWLRRFIDETFPLYFRVKQTNLVVATERPCDMVIEYVTDMSELDGNIPPEYPKPVPPPHPFNDAMKEYMRPLGPGLMVCEAWHEGVSPEATPKPFLKTSVMARVGPGTVKAF</sequence>
<feature type="compositionally biased region" description="Gly residues" evidence="1">
    <location>
        <begin position="42"/>
        <end position="58"/>
    </location>
</feature>
<evidence type="ECO:0000313" key="2">
    <source>
        <dbReference type="EMBL" id="GAQ89690.1"/>
    </source>
</evidence>
<dbReference type="AlphaFoldDB" id="A0A1Y1IFR0"/>
<feature type="region of interest" description="Disordered" evidence="1">
    <location>
        <begin position="1"/>
        <end position="79"/>
    </location>
</feature>
<name>A0A1Y1IFR0_KLENI</name>
<protein>
    <submittedName>
        <fullName evidence="2">Uncharacterized protein</fullName>
    </submittedName>
</protein>
<dbReference type="OrthoDB" id="505263at2759"/>
<dbReference type="EMBL" id="DF237500">
    <property type="protein sequence ID" value="GAQ89690.1"/>
    <property type="molecule type" value="Genomic_DNA"/>
</dbReference>
<feature type="compositionally biased region" description="Low complexity" evidence="1">
    <location>
        <begin position="13"/>
        <end position="41"/>
    </location>
</feature>
<reference evidence="2 3" key="1">
    <citation type="journal article" date="2014" name="Nat. Commun.">
        <title>Klebsormidium flaccidum genome reveals primary factors for plant terrestrial adaptation.</title>
        <authorList>
            <person name="Hori K."/>
            <person name="Maruyama F."/>
            <person name="Fujisawa T."/>
            <person name="Togashi T."/>
            <person name="Yamamoto N."/>
            <person name="Seo M."/>
            <person name="Sato S."/>
            <person name="Yamada T."/>
            <person name="Mori H."/>
            <person name="Tajima N."/>
            <person name="Moriyama T."/>
            <person name="Ikeuchi M."/>
            <person name="Watanabe M."/>
            <person name="Wada H."/>
            <person name="Kobayashi K."/>
            <person name="Saito M."/>
            <person name="Masuda T."/>
            <person name="Sasaki-Sekimoto Y."/>
            <person name="Mashiguchi K."/>
            <person name="Awai K."/>
            <person name="Shimojima M."/>
            <person name="Masuda S."/>
            <person name="Iwai M."/>
            <person name="Nobusawa T."/>
            <person name="Narise T."/>
            <person name="Kondo S."/>
            <person name="Saito H."/>
            <person name="Sato R."/>
            <person name="Murakawa M."/>
            <person name="Ihara Y."/>
            <person name="Oshima-Yamada Y."/>
            <person name="Ohtaka K."/>
            <person name="Satoh M."/>
            <person name="Sonobe K."/>
            <person name="Ishii M."/>
            <person name="Ohtani R."/>
            <person name="Kanamori-Sato M."/>
            <person name="Honoki R."/>
            <person name="Miyazaki D."/>
            <person name="Mochizuki H."/>
            <person name="Umetsu J."/>
            <person name="Higashi K."/>
            <person name="Shibata D."/>
            <person name="Kamiya Y."/>
            <person name="Sato N."/>
            <person name="Nakamura Y."/>
            <person name="Tabata S."/>
            <person name="Ida S."/>
            <person name="Kurokawa K."/>
            <person name="Ohta H."/>
        </authorList>
    </citation>
    <scope>NUCLEOTIDE SEQUENCE [LARGE SCALE GENOMIC DNA]</scope>
    <source>
        <strain evidence="2 3">NIES-2285</strain>
    </source>
</reference>
<dbReference type="PANTHER" id="PTHR37201:SF1">
    <property type="entry name" value="WD REPEAT PROTEIN"/>
    <property type="match status" value="1"/>
</dbReference>
<proteinExistence type="predicted"/>
<dbReference type="PANTHER" id="PTHR37201">
    <property type="entry name" value="WD REPEAT PROTEIN"/>
    <property type="match status" value="1"/>
</dbReference>
<feature type="compositionally biased region" description="Gly residues" evidence="1">
    <location>
        <begin position="1"/>
        <end position="12"/>
    </location>
</feature>
<keyword evidence="3" id="KW-1185">Reference proteome</keyword>
<evidence type="ECO:0000256" key="1">
    <source>
        <dbReference type="SAM" id="MobiDB-lite"/>
    </source>
</evidence>
<gene>
    <name evidence="2" type="ORF">KFL_005510050</name>
</gene>